<dbReference type="EMBL" id="JAQOWY010000791">
    <property type="protein sequence ID" value="KAK1838644.1"/>
    <property type="molecule type" value="Genomic_DNA"/>
</dbReference>
<dbReference type="Proteomes" id="UP001243330">
    <property type="component" value="Unassembled WGS sequence"/>
</dbReference>
<sequence>MDPRFRDFPSLTSQALDVFFLHHTRAVHLDEQDGHRETGLDLRKPRCARIEQAGRQRKQEDPGLAGSQLASEWISCGIPLIGHSTPSQCQRTPTTTPTNTPSQARTRCPPQGPPATTSTAKKGPGHAYALPNPLRLRNSANERARSAPSPDQCSRLNGFNLDVILAKPMNMGTLGYRQGHRYLKAGQDRISSRARGSLARDPSARSAVDSVGRGLTLFLPSIRLPMDRSTLRHSKSRPSAS</sequence>
<proteinExistence type="predicted"/>
<comment type="caution">
    <text evidence="2">The sequence shown here is derived from an EMBL/GenBank/DDBJ whole genome shotgun (WGS) entry which is preliminary data.</text>
</comment>
<evidence type="ECO:0000313" key="2">
    <source>
        <dbReference type="EMBL" id="KAK1838644.1"/>
    </source>
</evidence>
<keyword evidence="3" id="KW-1185">Reference proteome</keyword>
<evidence type="ECO:0000313" key="3">
    <source>
        <dbReference type="Proteomes" id="UP001243330"/>
    </source>
</evidence>
<name>A0AAD9A064_9PEZI</name>
<feature type="compositionally biased region" description="Low complexity" evidence="1">
    <location>
        <begin position="84"/>
        <end position="103"/>
    </location>
</feature>
<reference evidence="2" key="1">
    <citation type="submission" date="2023-01" db="EMBL/GenBank/DDBJ databases">
        <title>Colletotrichum chrysophilum M932 genome sequence.</title>
        <authorList>
            <person name="Baroncelli R."/>
        </authorList>
    </citation>
    <scope>NUCLEOTIDE SEQUENCE</scope>
    <source>
        <strain evidence="2">M932</strain>
    </source>
</reference>
<protein>
    <submittedName>
        <fullName evidence="2">Uncharacterized protein</fullName>
    </submittedName>
</protein>
<evidence type="ECO:0000256" key="1">
    <source>
        <dbReference type="SAM" id="MobiDB-lite"/>
    </source>
</evidence>
<dbReference type="AlphaFoldDB" id="A0AAD9A064"/>
<accession>A0AAD9A064</accession>
<feature type="region of interest" description="Disordered" evidence="1">
    <location>
        <begin position="84"/>
        <end position="132"/>
    </location>
</feature>
<gene>
    <name evidence="2" type="ORF">CCHR01_18735</name>
</gene>
<organism evidence="2 3">
    <name type="scientific">Colletotrichum chrysophilum</name>
    <dbReference type="NCBI Taxonomy" id="1836956"/>
    <lineage>
        <taxon>Eukaryota</taxon>
        <taxon>Fungi</taxon>
        <taxon>Dikarya</taxon>
        <taxon>Ascomycota</taxon>
        <taxon>Pezizomycotina</taxon>
        <taxon>Sordariomycetes</taxon>
        <taxon>Hypocreomycetidae</taxon>
        <taxon>Glomerellales</taxon>
        <taxon>Glomerellaceae</taxon>
        <taxon>Colletotrichum</taxon>
        <taxon>Colletotrichum gloeosporioides species complex</taxon>
    </lineage>
</organism>